<gene>
    <name evidence="1" type="ORF">B2A_07540</name>
</gene>
<dbReference type="Gene3D" id="3.60.21.10">
    <property type="match status" value="1"/>
</dbReference>
<dbReference type="InterPro" id="IPR050535">
    <property type="entry name" value="DNA_Repair-Maintenance_Comp"/>
</dbReference>
<proteinExistence type="predicted"/>
<dbReference type="PANTHER" id="PTHR30337:SF0">
    <property type="entry name" value="NUCLEASE SBCCD SUBUNIT D"/>
    <property type="match status" value="1"/>
</dbReference>
<feature type="non-terminal residue" evidence="1">
    <location>
        <position position="1"/>
    </location>
</feature>
<sequence length="159" mass="17695">DAAFLLISGDLFHTPVPEPAEVAPIAAALRRFVAAGRRIYAIYGSHDYVAHRTSWLDVLSEAGVFVRVAPEAVRPEGERWTLPWVVDAPTGARIAGVSGRSHGLDREYYRSMDASAFAAEPGFRIFQFHAGVEEYLPPHLREHIHGIRREDLPAGLDYY</sequence>
<name>T0ZYW5_9ZZZZ</name>
<feature type="non-terminal residue" evidence="1">
    <location>
        <position position="159"/>
    </location>
</feature>
<comment type="caution">
    <text evidence="1">The sequence shown here is derived from an EMBL/GenBank/DDBJ whole genome shotgun (WGS) entry which is preliminary data.</text>
</comment>
<dbReference type="PANTHER" id="PTHR30337">
    <property type="entry name" value="COMPONENT OF ATP-DEPENDENT DSDNA EXONUCLEASE"/>
    <property type="match status" value="1"/>
</dbReference>
<dbReference type="SUPFAM" id="SSF56300">
    <property type="entry name" value="Metallo-dependent phosphatases"/>
    <property type="match status" value="1"/>
</dbReference>
<reference evidence="1" key="2">
    <citation type="journal article" date="2014" name="ISME J.">
        <title>Microbial stratification in low pH oxic and suboxic macroscopic growths along an acid mine drainage.</title>
        <authorList>
            <person name="Mendez-Garcia C."/>
            <person name="Mesa V."/>
            <person name="Sprenger R.R."/>
            <person name="Richter M."/>
            <person name="Diez M.S."/>
            <person name="Solano J."/>
            <person name="Bargiela R."/>
            <person name="Golyshina O.V."/>
            <person name="Manteca A."/>
            <person name="Ramos J.L."/>
            <person name="Gallego J.R."/>
            <person name="Llorente I."/>
            <person name="Martins Dos Santos V.A."/>
            <person name="Jensen O.N."/>
            <person name="Pelaez A.I."/>
            <person name="Sanchez J."/>
            <person name="Ferrer M."/>
        </authorList>
    </citation>
    <scope>NUCLEOTIDE SEQUENCE</scope>
</reference>
<reference evidence="1" key="1">
    <citation type="submission" date="2013-08" db="EMBL/GenBank/DDBJ databases">
        <authorList>
            <person name="Mendez C."/>
            <person name="Richter M."/>
            <person name="Ferrer M."/>
            <person name="Sanchez J."/>
        </authorList>
    </citation>
    <scope>NUCLEOTIDE SEQUENCE</scope>
</reference>
<dbReference type="AlphaFoldDB" id="T0ZYW5"/>
<accession>T0ZYW5</accession>
<organism evidence="1">
    <name type="scientific">mine drainage metagenome</name>
    <dbReference type="NCBI Taxonomy" id="410659"/>
    <lineage>
        <taxon>unclassified sequences</taxon>
        <taxon>metagenomes</taxon>
        <taxon>ecological metagenomes</taxon>
    </lineage>
</organism>
<protein>
    <submittedName>
        <fullName evidence="1">Metallophosphoesterase</fullName>
    </submittedName>
</protein>
<dbReference type="EMBL" id="AUZZ01005399">
    <property type="protein sequence ID" value="EQD49763.1"/>
    <property type="molecule type" value="Genomic_DNA"/>
</dbReference>
<dbReference type="InterPro" id="IPR029052">
    <property type="entry name" value="Metallo-depent_PP-like"/>
</dbReference>
<evidence type="ECO:0000313" key="1">
    <source>
        <dbReference type="EMBL" id="EQD49763.1"/>
    </source>
</evidence>